<evidence type="ECO:0000313" key="8">
    <source>
        <dbReference type="EMBL" id="CAB4979825.1"/>
    </source>
</evidence>
<keyword evidence="2" id="KW-1133">Transmembrane helix</keyword>
<sequence length="397" mass="41231">MAAQVWFSSGEIDITPGSVAVLQLTVGNLEDSTDTFVLSPTGMAAAWATISPATVTLFGGAQQVVDVQVAAPLLPSTTAGPTSLGVRVVPQRDPDHAGSAETVLHIAATHHRHLELLQPVQRGRYSTTFEMLLQNRGNTRTSCRMHLLEPTGRVAATFDPGTAGVEPGTSTLIRARVRAHGVQWQRQPRTVTFRIDADEPGTPTASASGTFVQAPMVPERLGVWAAGAAGVVALALFGWFLVVKPAVRDAADRAVATALPSTTTAAGSPTDTGPATSTSGNDSGTIVNIPIPVATPVGETAALSYTVPAGQRLHVTDIVVQNPNGDQGTLFVQRNDITLYSFRLDNILGDTSVPLVTPIEFFAGDQLVVTVTCGGVGNATATTCTQNVFASGVLLPA</sequence>
<keyword evidence="2" id="KW-0472">Membrane</keyword>
<evidence type="ECO:0000313" key="6">
    <source>
        <dbReference type="EMBL" id="CAB4853103.1"/>
    </source>
</evidence>
<evidence type="ECO:0000313" key="4">
    <source>
        <dbReference type="EMBL" id="CAB4742315.1"/>
    </source>
</evidence>
<reference evidence="3" key="1">
    <citation type="submission" date="2020-05" db="EMBL/GenBank/DDBJ databases">
        <authorList>
            <person name="Chiriac C."/>
            <person name="Salcher M."/>
            <person name="Ghai R."/>
            <person name="Kavagutti S V."/>
        </authorList>
    </citation>
    <scope>NUCLEOTIDE SEQUENCE</scope>
</reference>
<name>A0A6J6A9N1_9ZZZZ</name>
<dbReference type="EMBL" id="CAFBOL010000012">
    <property type="protein sequence ID" value="CAB4979825.1"/>
    <property type="molecule type" value="Genomic_DNA"/>
</dbReference>
<evidence type="ECO:0000313" key="3">
    <source>
        <dbReference type="EMBL" id="CAB4365061.1"/>
    </source>
</evidence>
<evidence type="ECO:0000313" key="5">
    <source>
        <dbReference type="EMBL" id="CAB4827170.1"/>
    </source>
</evidence>
<dbReference type="EMBL" id="CAFBMT010000030">
    <property type="protein sequence ID" value="CAB4955548.1"/>
    <property type="molecule type" value="Genomic_DNA"/>
</dbReference>
<dbReference type="EMBL" id="CAFAAV010000143">
    <property type="protein sequence ID" value="CAB4827170.1"/>
    <property type="molecule type" value="Genomic_DNA"/>
</dbReference>
<evidence type="ECO:0000256" key="1">
    <source>
        <dbReference type="SAM" id="MobiDB-lite"/>
    </source>
</evidence>
<organism evidence="3">
    <name type="scientific">freshwater metagenome</name>
    <dbReference type="NCBI Taxonomy" id="449393"/>
    <lineage>
        <taxon>unclassified sequences</taxon>
        <taxon>metagenomes</taxon>
        <taxon>ecological metagenomes</taxon>
    </lineage>
</organism>
<evidence type="ECO:0000313" key="7">
    <source>
        <dbReference type="EMBL" id="CAB4955548.1"/>
    </source>
</evidence>
<dbReference type="EMBL" id="CAEZYF010000027">
    <property type="protein sequence ID" value="CAB4742315.1"/>
    <property type="molecule type" value="Genomic_DNA"/>
</dbReference>
<dbReference type="EMBL" id="CAESGF010000023">
    <property type="protein sequence ID" value="CAB4365061.1"/>
    <property type="molecule type" value="Genomic_DNA"/>
</dbReference>
<evidence type="ECO:0000256" key="2">
    <source>
        <dbReference type="SAM" id="Phobius"/>
    </source>
</evidence>
<keyword evidence="2" id="KW-0812">Transmembrane</keyword>
<proteinExistence type="predicted"/>
<feature type="transmembrane region" description="Helical" evidence="2">
    <location>
        <begin position="221"/>
        <end position="243"/>
    </location>
</feature>
<dbReference type="EMBL" id="CAFBIY010000200">
    <property type="protein sequence ID" value="CAB4853103.1"/>
    <property type="molecule type" value="Genomic_DNA"/>
</dbReference>
<dbReference type="AlphaFoldDB" id="A0A6J6A9N1"/>
<gene>
    <name evidence="4" type="ORF">UFOPK2656_02985</name>
    <name evidence="5" type="ORF">UFOPK3099_01773</name>
    <name evidence="6" type="ORF">UFOPK3267_02627</name>
    <name evidence="7" type="ORF">UFOPK3651_03148</name>
    <name evidence="8" type="ORF">UFOPK3931_00731</name>
    <name evidence="3" type="ORF">UFOPK4189_02817</name>
</gene>
<feature type="region of interest" description="Disordered" evidence="1">
    <location>
        <begin position="261"/>
        <end position="284"/>
    </location>
</feature>
<protein>
    <submittedName>
        <fullName evidence="3">Unannotated protein</fullName>
    </submittedName>
</protein>
<accession>A0A6J6A9N1</accession>